<reference evidence="5 6" key="1">
    <citation type="journal article" date="2020" name="G3 (Bethesda)">
        <title>Improved Reference Genome for Cyclotella cryptica CCMP332, a Model for Cell Wall Morphogenesis, Salinity Adaptation, and Lipid Production in Diatoms (Bacillariophyta).</title>
        <authorList>
            <person name="Roberts W.R."/>
            <person name="Downey K.M."/>
            <person name="Ruck E.C."/>
            <person name="Traller J.C."/>
            <person name="Alverson A.J."/>
        </authorList>
    </citation>
    <scope>NUCLEOTIDE SEQUENCE [LARGE SCALE GENOMIC DNA]</scope>
    <source>
        <strain evidence="5 6">CCMP332</strain>
    </source>
</reference>
<dbReference type="InterPro" id="IPR032675">
    <property type="entry name" value="LRR_dom_sf"/>
</dbReference>
<dbReference type="AlphaFoldDB" id="A0ABD3PZT3"/>
<keyword evidence="2" id="KW-0433">Leucine-rich repeat</keyword>
<dbReference type="InterPro" id="IPR001611">
    <property type="entry name" value="Leu-rich_rpt"/>
</dbReference>
<accession>A0ABD3PZT3</accession>
<keyword evidence="6" id="KW-1185">Reference proteome</keyword>
<feature type="region of interest" description="Disordered" evidence="4">
    <location>
        <begin position="268"/>
        <end position="354"/>
    </location>
</feature>
<name>A0ABD3PZT3_9STRA</name>
<evidence type="ECO:0000256" key="2">
    <source>
        <dbReference type="ARBA" id="ARBA00022614"/>
    </source>
</evidence>
<dbReference type="PANTHER" id="PTHR48059:SF30">
    <property type="entry name" value="OS06G0587000 PROTEIN"/>
    <property type="match status" value="1"/>
</dbReference>
<sequence length="687" mass="74675">MFRESSTLIAFSNSLHEISTVTFSYLPATELVETYLQDPNGLVEFRNIIASNHSCFALFGNGHSAGTNKVTGGYLIPDSGVILSSGNPEHFNGQNSDSTTTDFGVNTGDQDLENAIPGAEVFDPCYIQFEFRCPPSSEIFTPEVNFDYVFGSDEYIEYVFSQYNDAFGFFLNGENIALVPGTTTPVSINNVNAEVNSQYYVDNVLTGRGSRTSPYPLIEADGFTTKMTAIAEPEPEWNLIKMVTGDVSDGILDSWVLLEAGTFSCVKRTEDPSASPSGFPSESPSPAPTMPPSDHPTTSPSGNPTELLSSSPTDSPSTSPMATPTESPSEAITAKPTPQPTVSTDSPSVSSAPSYSYPCGLLPCEREKDLRDFYSSISEPALFENPSTPQSLALDWITNHDSMMVCPNDPKTCHTIQRYVMAVMYFSLKGHQWTECSAPKDFNCEDEIKLADQTCNIIPSPHYPNQTRVGGFDAMAWLSPSHECLWGGCVCHGDDVPELSYCLDQLEFEGNNLKGLIPNEIARLEHLRFLSFEKGNLTGTIPSALGSIHGLHTIDLDFNELTGPIPDAIYGLKNLRQLDLNNNALTGTLSSKVGMLGHLQVLQVDHNLLTGTIPSEIRDLENLEVGFFSYNNFTGHVDEGICALRSPAGHLDMLQVDCAVDGGKVACDCCSSCRQPDQSNVLKMAFD</sequence>
<proteinExistence type="predicted"/>
<gene>
    <name evidence="5" type="ORF">HJC23_012215</name>
</gene>
<feature type="compositionally biased region" description="Low complexity" evidence="4">
    <location>
        <begin position="272"/>
        <end position="282"/>
    </location>
</feature>
<evidence type="ECO:0000256" key="1">
    <source>
        <dbReference type="ARBA" id="ARBA00004196"/>
    </source>
</evidence>
<evidence type="ECO:0000256" key="4">
    <source>
        <dbReference type="SAM" id="MobiDB-lite"/>
    </source>
</evidence>
<dbReference type="EMBL" id="JABMIG020000112">
    <property type="protein sequence ID" value="KAL3791625.1"/>
    <property type="molecule type" value="Genomic_DNA"/>
</dbReference>
<evidence type="ECO:0008006" key="7">
    <source>
        <dbReference type="Google" id="ProtNLM"/>
    </source>
</evidence>
<dbReference type="InterPro" id="IPR049804">
    <property type="entry name" value="Choice_anch_L"/>
</dbReference>
<evidence type="ECO:0000256" key="3">
    <source>
        <dbReference type="ARBA" id="ARBA00022737"/>
    </source>
</evidence>
<dbReference type="Pfam" id="PF13855">
    <property type="entry name" value="LRR_8"/>
    <property type="match status" value="1"/>
</dbReference>
<dbReference type="SUPFAM" id="SSF52058">
    <property type="entry name" value="L domain-like"/>
    <property type="match status" value="1"/>
</dbReference>
<dbReference type="Gene3D" id="3.80.10.10">
    <property type="entry name" value="Ribonuclease Inhibitor"/>
    <property type="match status" value="1"/>
</dbReference>
<keyword evidence="3" id="KW-0677">Repeat</keyword>
<comment type="subcellular location">
    <subcellularLocation>
        <location evidence="1">Cell envelope</location>
    </subcellularLocation>
</comment>
<comment type="caution">
    <text evidence="5">The sequence shown here is derived from an EMBL/GenBank/DDBJ whole genome shotgun (WGS) entry which is preliminary data.</text>
</comment>
<dbReference type="Pfam" id="PF00560">
    <property type="entry name" value="LRR_1"/>
    <property type="match status" value="1"/>
</dbReference>
<dbReference type="PANTHER" id="PTHR48059">
    <property type="entry name" value="POLYGALACTURONASE INHIBITOR 1"/>
    <property type="match status" value="1"/>
</dbReference>
<dbReference type="Proteomes" id="UP001516023">
    <property type="component" value="Unassembled WGS sequence"/>
</dbReference>
<dbReference type="NCBIfam" id="NF038133">
    <property type="entry name" value="choice_anch_L"/>
    <property type="match status" value="1"/>
</dbReference>
<feature type="compositionally biased region" description="Low complexity" evidence="4">
    <location>
        <begin position="340"/>
        <end position="354"/>
    </location>
</feature>
<protein>
    <recommendedName>
        <fullName evidence="7">L domain-like protein</fullName>
    </recommendedName>
</protein>
<dbReference type="InterPro" id="IPR051848">
    <property type="entry name" value="PGIP"/>
</dbReference>
<evidence type="ECO:0000313" key="5">
    <source>
        <dbReference type="EMBL" id="KAL3791625.1"/>
    </source>
</evidence>
<dbReference type="FunFam" id="3.80.10.10:FF:000041">
    <property type="entry name" value="LRR receptor-like serine/threonine-protein kinase ERECTA"/>
    <property type="match status" value="1"/>
</dbReference>
<organism evidence="5 6">
    <name type="scientific">Cyclotella cryptica</name>
    <dbReference type="NCBI Taxonomy" id="29204"/>
    <lineage>
        <taxon>Eukaryota</taxon>
        <taxon>Sar</taxon>
        <taxon>Stramenopiles</taxon>
        <taxon>Ochrophyta</taxon>
        <taxon>Bacillariophyta</taxon>
        <taxon>Coscinodiscophyceae</taxon>
        <taxon>Thalassiosirophycidae</taxon>
        <taxon>Stephanodiscales</taxon>
        <taxon>Stephanodiscaceae</taxon>
        <taxon>Cyclotella</taxon>
    </lineage>
</organism>
<evidence type="ECO:0000313" key="6">
    <source>
        <dbReference type="Proteomes" id="UP001516023"/>
    </source>
</evidence>
<feature type="compositionally biased region" description="Pro residues" evidence="4">
    <location>
        <begin position="283"/>
        <end position="294"/>
    </location>
</feature>
<feature type="compositionally biased region" description="Low complexity" evidence="4">
    <location>
        <begin position="304"/>
        <end position="330"/>
    </location>
</feature>